<gene>
    <name evidence="8" type="ORF">AV274_0463</name>
</gene>
<feature type="domain" description="DAMP1 SANT/Myb-like" evidence="7">
    <location>
        <begin position="116"/>
        <end position="193"/>
    </location>
</feature>
<dbReference type="GO" id="GO:0008168">
    <property type="term" value="F:methyltransferase activity"/>
    <property type="evidence" value="ECO:0007669"/>
    <property type="project" value="UniProtKB-KW"/>
</dbReference>
<dbReference type="EMBL" id="LXWW01000017">
    <property type="protein sequence ID" value="OAO17786.1"/>
    <property type="molecule type" value="Genomic_DNA"/>
</dbReference>
<dbReference type="GO" id="GO:0006338">
    <property type="term" value="P:chromatin remodeling"/>
    <property type="evidence" value="ECO:0007669"/>
    <property type="project" value="InterPro"/>
</dbReference>
<evidence type="ECO:0000256" key="1">
    <source>
        <dbReference type="ARBA" id="ARBA00004123"/>
    </source>
</evidence>
<keyword evidence="4" id="KW-0804">Transcription</keyword>
<proteinExistence type="predicted"/>
<dbReference type="OrthoDB" id="19740at2759"/>
<keyword evidence="9" id="KW-1185">Reference proteome</keyword>
<dbReference type="Proteomes" id="UP000078348">
    <property type="component" value="Unassembled WGS sequence"/>
</dbReference>
<keyword evidence="3" id="KW-0805">Transcription regulation</keyword>
<dbReference type="STRING" id="478820.A0A196SNH9"/>
<evidence type="ECO:0000256" key="2">
    <source>
        <dbReference type="ARBA" id="ARBA00022853"/>
    </source>
</evidence>
<dbReference type="InterPro" id="IPR027109">
    <property type="entry name" value="Swc4/Dmap1"/>
</dbReference>
<reference evidence="8 9" key="1">
    <citation type="submission" date="2016-05" db="EMBL/GenBank/DDBJ databases">
        <title>Nuclear genome of Blastocystis sp. subtype 1 NandII.</title>
        <authorList>
            <person name="Gentekaki E."/>
            <person name="Curtis B."/>
            <person name="Stairs C."/>
            <person name="Eme L."/>
            <person name="Herman E."/>
            <person name="Klimes V."/>
            <person name="Arias M.C."/>
            <person name="Elias M."/>
            <person name="Hilliou F."/>
            <person name="Klute M."/>
            <person name="Malik S.-B."/>
            <person name="Pightling A."/>
            <person name="Rachubinski R."/>
            <person name="Salas D."/>
            <person name="Schlacht A."/>
            <person name="Suga H."/>
            <person name="Archibald J."/>
            <person name="Ball S.G."/>
            <person name="Clark G."/>
            <person name="Dacks J."/>
            <person name="Van Der Giezen M."/>
            <person name="Tsaousis A."/>
            <person name="Roger A."/>
        </authorList>
    </citation>
    <scope>NUCLEOTIDE SEQUENCE [LARGE SCALE GENOMIC DNA]</scope>
    <source>
        <strain evidence="9">ATCC 50177 / NandII</strain>
    </source>
</reference>
<organism evidence="8 9">
    <name type="scientific">Blastocystis sp. subtype 1 (strain ATCC 50177 / NandII)</name>
    <dbReference type="NCBI Taxonomy" id="478820"/>
    <lineage>
        <taxon>Eukaryota</taxon>
        <taxon>Sar</taxon>
        <taxon>Stramenopiles</taxon>
        <taxon>Bigyra</taxon>
        <taxon>Opalozoa</taxon>
        <taxon>Opalinata</taxon>
        <taxon>Blastocystidae</taxon>
        <taxon>Blastocystis</taxon>
    </lineage>
</organism>
<evidence type="ECO:0000256" key="5">
    <source>
        <dbReference type="ARBA" id="ARBA00023242"/>
    </source>
</evidence>
<keyword evidence="8" id="KW-0489">Methyltransferase</keyword>
<dbReference type="GO" id="GO:0000812">
    <property type="term" value="C:Swr1 complex"/>
    <property type="evidence" value="ECO:0007669"/>
    <property type="project" value="TreeGrafter"/>
</dbReference>
<sequence>MEGRDNQKVSLSSSSISMADIADILGVDKAEKDTEKEPKPKKAAKKDPYAGLPRYLRDIVDENNPPPPELFQEKKTLVISKEPAQPWIYAEFSNSAREDQLKLRHWVRKNVEYPDYPFSRFNIHIDVITYTDEEYEDCIFDVPNNWTKELTDELFALCRQYDLRWPIIMDRFHAKQFSLEDCQMVFLDVTKTVLECRRRHGKELTENEEQTIEYKYDYENSVRRRKQQDLMFRSLCQSQQEEKQLQAKLKSLNEQLAIIGSPDNRRCYGPRIPVTQMRAMIDEALNHSFPVAYTAGVGLASRYFKEDVELARDMKEEYRRVLAELGVTNLKNMTFRARKELMVLKRQVAAVLLAKKCKAENGLSKLPETQVKRWSTTEMKSDGKRKRKK</sequence>
<dbReference type="GO" id="GO:0003714">
    <property type="term" value="F:transcription corepressor activity"/>
    <property type="evidence" value="ECO:0007669"/>
    <property type="project" value="TreeGrafter"/>
</dbReference>
<evidence type="ECO:0000256" key="4">
    <source>
        <dbReference type="ARBA" id="ARBA00023163"/>
    </source>
</evidence>
<dbReference type="Gene3D" id="1.10.10.60">
    <property type="entry name" value="Homeodomain-like"/>
    <property type="match status" value="1"/>
</dbReference>
<evidence type="ECO:0000313" key="8">
    <source>
        <dbReference type="EMBL" id="OAO17786.1"/>
    </source>
</evidence>
<feature type="region of interest" description="Disordered" evidence="6">
    <location>
        <begin position="28"/>
        <end position="50"/>
    </location>
</feature>
<comment type="caution">
    <text evidence="8">The sequence shown here is derived from an EMBL/GenBank/DDBJ whole genome shotgun (WGS) entry which is preliminary data.</text>
</comment>
<dbReference type="PANTHER" id="PTHR12855:SF10">
    <property type="entry name" value="DNA METHYLTRANSFERASE 1-ASSOCIATED PROTEIN 1"/>
    <property type="match status" value="1"/>
</dbReference>
<evidence type="ECO:0000256" key="3">
    <source>
        <dbReference type="ARBA" id="ARBA00023015"/>
    </source>
</evidence>
<dbReference type="InterPro" id="IPR032563">
    <property type="entry name" value="DAMP1_SANT-like"/>
</dbReference>
<dbReference type="GO" id="GO:0006281">
    <property type="term" value="P:DNA repair"/>
    <property type="evidence" value="ECO:0007669"/>
    <property type="project" value="InterPro"/>
</dbReference>
<keyword evidence="2" id="KW-0156">Chromatin regulator</keyword>
<evidence type="ECO:0000259" key="7">
    <source>
        <dbReference type="Pfam" id="PF16282"/>
    </source>
</evidence>
<dbReference type="Pfam" id="PF16282">
    <property type="entry name" value="SANT_DAMP1_like"/>
    <property type="match status" value="1"/>
</dbReference>
<keyword evidence="5" id="KW-0539">Nucleus</keyword>
<feature type="compositionally biased region" description="Basic and acidic residues" evidence="6">
    <location>
        <begin position="28"/>
        <end position="48"/>
    </location>
</feature>
<dbReference type="GO" id="GO:0032259">
    <property type="term" value="P:methylation"/>
    <property type="evidence" value="ECO:0007669"/>
    <property type="project" value="UniProtKB-KW"/>
</dbReference>
<dbReference type="GO" id="GO:0000122">
    <property type="term" value="P:negative regulation of transcription by RNA polymerase II"/>
    <property type="evidence" value="ECO:0007669"/>
    <property type="project" value="TreeGrafter"/>
</dbReference>
<keyword evidence="8" id="KW-0808">Transferase</keyword>
<dbReference type="AlphaFoldDB" id="A0A196SNH9"/>
<feature type="region of interest" description="Disordered" evidence="6">
    <location>
        <begin position="368"/>
        <end position="389"/>
    </location>
</feature>
<protein>
    <submittedName>
        <fullName evidence="8">DNA methyltransferase 1-associated protein</fullName>
    </submittedName>
</protein>
<dbReference type="PANTHER" id="PTHR12855">
    <property type="entry name" value="DNA METHYLTRANSFERASE 1-ASSOCIATED PROTEIN 1 FAMILY MEMBER"/>
    <property type="match status" value="1"/>
</dbReference>
<accession>A0A196SNH9</accession>
<comment type="subcellular location">
    <subcellularLocation>
        <location evidence="1">Nucleus</location>
    </subcellularLocation>
</comment>
<evidence type="ECO:0000313" key="9">
    <source>
        <dbReference type="Proteomes" id="UP000078348"/>
    </source>
</evidence>
<name>A0A196SNH9_BLAHN</name>
<evidence type="ECO:0000256" key="6">
    <source>
        <dbReference type="SAM" id="MobiDB-lite"/>
    </source>
</evidence>
<dbReference type="GO" id="GO:0035267">
    <property type="term" value="C:NuA4 histone acetyltransferase complex"/>
    <property type="evidence" value="ECO:0007669"/>
    <property type="project" value="InterPro"/>
</dbReference>